<dbReference type="Gene3D" id="3.90.226.10">
    <property type="entry name" value="2-enoyl-CoA Hydratase, Chain A, domain 1"/>
    <property type="match status" value="1"/>
</dbReference>
<dbReference type="GO" id="GO:0004658">
    <property type="term" value="F:propionyl-CoA carboxylase activity"/>
    <property type="evidence" value="ECO:0007669"/>
    <property type="project" value="TreeGrafter"/>
</dbReference>
<feature type="region of interest" description="Disordered" evidence="1">
    <location>
        <begin position="1"/>
        <end position="36"/>
    </location>
</feature>
<evidence type="ECO:0000313" key="4">
    <source>
        <dbReference type="EMBL" id="TDV98251.1"/>
    </source>
</evidence>
<dbReference type="Proteomes" id="UP000294697">
    <property type="component" value="Unassembled WGS sequence"/>
</dbReference>
<gene>
    <name evidence="4" type="ORF">C8C77_1381</name>
    <name evidence="3" type="ORF">C8C77_1441</name>
</gene>
<dbReference type="AlphaFoldDB" id="A0A327X922"/>
<dbReference type="InterPro" id="IPR034733">
    <property type="entry name" value="AcCoA_carboxyl_beta"/>
</dbReference>
<dbReference type="SUPFAM" id="SSF52096">
    <property type="entry name" value="ClpP/crotonase"/>
    <property type="match status" value="1"/>
</dbReference>
<feature type="compositionally biased region" description="Basic and acidic residues" evidence="1">
    <location>
        <begin position="1"/>
        <end position="17"/>
    </location>
</feature>
<feature type="non-terminal residue" evidence="4">
    <location>
        <position position="67"/>
    </location>
</feature>
<accession>A0A327X922</accession>
<keyword evidence="4" id="KW-0808">Transferase</keyword>
<dbReference type="EMBL" id="SODA01000044">
    <property type="protein sequence ID" value="TDV97602.1"/>
    <property type="molecule type" value="Genomic_DNA"/>
</dbReference>
<dbReference type="InterPro" id="IPR029045">
    <property type="entry name" value="ClpP/crotonase-like_dom_sf"/>
</dbReference>
<proteinExistence type="predicted"/>
<protein>
    <submittedName>
        <fullName evidence="4">Carboxyltransferase family protein</fullName>
    </submittedName>
</protein>
<reference evidence="4 5" key="1">
    <citation type="submission" date="2019-03" db="EMBL/GenBank/DDBJ databases">
        <title>Subsurface microbial communities from deep shales in Ohio and West Virginia, USA.</title>
        <authorList>
            <person name="Wrighton K."/>
        </authorList>
    </citation>
    <scope>NUCLEOTIDE SEQUENCE [LARGE SCALE GENOMIC DNA]</scope>
    <source>
        <strain evidence="4 5">MSL9.2</strain>
    </source>
</reference>
<evidence type="ECO:0000313" key="3">
    <source>
        <dbReference type="EMBL" id="TDV97602.1"/>
    </source>
</evidence>
<sequence>MSVEDREKSLENKKETIRLGGGQARIEKQHKKNKKTARERIEYLLDDGTFNELNMFVENRSTSLGMD</sequence>
<dbReference type="PROSITE" id="PS50980">
    <property type="entry name" value="COA_CT_NTER"/>
    <property type="match status" value="1"/>
</dbReference>
<dbReference type="RefSeq" id="WP_279586194.1">
    <property type="nucleotide sequence ID" value="NZ_QLME01000034.1"/>
</dbReference>
<evidence type="ECO:0000313" key="5">
    <source>
        <dbReference type="Proteomes" id="UP000294697"/>
    </source>
</evidence>
<comment type="caution">
    <text evidence="4">The sequence shown here is derived from an EMBL/GenBank/DDBJ whole genome shotgun (WGS) entry which is preliminary data.</text>
</comment>
<organism evidence="4 5">
    <name type="scientific">Halanaerobium saccharolyticum</name>
    <dbReference type="NCBI Taxonomy" id="43595"/>
    <lineage>
        <taxon>Bacteria</taxon>
        <taxon>Bacillati</taxon>
        <taxon>Bacillota</taxon>
        <taxon>Clostridia</taxon>
        <taxon>Halanaerobiales</taxon>
        <taxon>Halanaerobiaceae</taxon>
        <taxon>Halanaerobium</taxon>
    </lineage>
</organism>
<feature type="domain" description="CoA carboxyltransferase N-terminal" evidence="2">
    <location>
        <begin position="3"/>
        <end position="67"/>
    </location>
</feature>
<dbReference type="InterPro" id="IPR011762">
    <property type="entry name" value="COA_CT_N"/>
</dbReference>
<dbReference type="PANTHER" id="PTHR43842:SF2">
    <property type="entry name" value="PROPIONYL-COA CARBOXYLASE BETA CHAIN, MITOCHONDRIAL"/>
    <property type="match status" value="1"/>
</dbReference>
<dbReference type="PANTHER" id="PTHR43842">
    <property type="entry name" value="PROPIONYL-COA CARBOXYLASE BETA CHAIN"/>
    <property type="match status" value="1"/>
</dbReference>
<dbReference type="InterPro" id="IPR051047">
    <property type="entry name" value="AccD/PCCB"/>
</dbReference>
<evidence type="ECO:0000256" key="1">
    <source>
        <dbReference type="SAM" id="MobiDB-lite"/>
    </source>
</evidence>
<name>A0A327X922_9FIRM</name>
<dbReference type="GO" id="GO:0016740">
    <property type="term" value="F:transferase activity"/>
    <property type="evidence" value="ECO:0007669"/>
    <property type="project" value="UniProtKB-KW"/>
</dbReference>
<evidence type="ECO:0000259" key="2">
    <source>
        <dbReference type="PROSITE" id="PS50980"/>
    </source>
</evidence>
<dbReference type="Pfam" id="PF01039">
    <property type="entry name" value="Carboxyl_trans"/>
    <property type="match status" value="1"/>
</dbReference>
<dbReference type="EMBL" id="SODA01000038">
    <property type="protein sequence ID" value="TDV98251.1"/>
    <property type="molecule type" value="Genomic_DNA"/>
</dbReference>